<dbReference type="Proteomes" id="UP001143548">
    <property type="component" value="Unassembled WGS sequence"/>
</dbReference>
<comment type="caution">
    <text evidence="2">The sequence shown here is derived from an EMBL/GenBank/DDBJ whole genome shotgun (WGS) entry which is preliminary data.</text>
</comment>
<dbReference type="InterPro" id="IPR011009">
    <property type="entry name" value="Kinase-like_dom_sf"/>
</dbReference>
<organism evidence="2 3">
    <name type="scientific">Aspergillus brasiliensis</name>
    <dbReference type="NCBI Taxonomy" id="319629"/>
    <lineage>
        <taxon>Eukaryota</taxon>
        <taxon>Fungi</taxon>
        <taxon>Dikarya</taxon>
        <taxon>Ascomycota</taxon>
        <taxon>Pezizomycotina</taxon>
        <taxon>Eurotiomycetes</taxon>
        <taxon>Eurotiomycetidae</taxon>
        <taxon>Eurotiales</taxon>
        <taxon>Aspergillaceae</taxon>
        <taxon>Aspergillus</taxon>
        <taxon>Aspergillus subgen. Circumdati</taxon>
    </lineage>
</organism>
<dbReference type="AlphaFoldDB" id="A0A9W5YNA6"/>
<evidence type="ECO:0000313" key="2">
    <source>
        <dbReference type="EMBL" id="GKZ19568.1"/>
    </source>
</evidence>
<name>A0A9W5YNA6_9EURO</name>
<reference evidence="2" key="1">
    <citation type="submission" date="2022-07" db="EMBL/GenBank/DDBJ databases">
        <title>Taxonomy of Aspergillus series Nigri: significant species reduction supported by multi-species coalescent approaches.</title>
        <authorList>
            <person name="Bian C."/>
            <person name="Kusuya Y."/>
            <person name="Sklenar F."/>
            <person name="D'hooge E."/>
            <person name="Yaguchi T."/>
            <person name="Takahashi H."/>
            <person name="Hubka V."/>
        </authorList>
    </citation>
    <scope>NUCLEOTIDE SEQUENCE</scope>
    <source>
        <strain evidence="2">CBS 733.88</strain>
    </source>
</reference>
<dbReference type="PANTHER" id="PTHR37171">
    <property type="entry name" value="SERINE/THREONINE-PROTEIN KINASE YRZF-RELATED"/>
    <property type="match status" value="1"/>
</dbReference>
<protein>
    <recommendedName>
        <fullName evidence="1">Protein kinase domain-containing protein</fullName>
    </recommendedName>
</protein>
<dbReference type="PANTHER" id="PTHR37171:SF1">
    <property type="entry name" value="SERINE_THREONINE-PROTEIN KINASE YRZF-RELATED"/>
    <property type="match status" value="1"/>
</dbReference>
<dbReference type="GO" id="GO:0005524">
    <property type="term" value="F:ATP binding"/>
    <property type="evidence" value="ECO:0007669"/>
    <property type="project" value="InterPro"/>
</dbReference>
<dbReference type="SUPFAM" id="SSF56112">
    <property type="entry name" value="Protein kinase-like (PK-like)"/>
    <property type="match status" value="1"/>
</dbReference>
<evidence type="ECO:0000259" key="1">
    <source>
        <dbReference type="PROSITE" id="PS50011"/>
    </source>
</evidence>
<dbReference type="Gene3D" id="1.10.510.10">
    <property type="entry name" value="Transferase(Phosphotransferase) domain 1"/>
    <property type="match status" value="1"/>
</dbReference>
<dbReference type="PROSITE" id="PS50011">
    <property type="entry name" value="PROTEIN_KINASE_DOM"/>
    <property type="match status" value="1"/>
</dbReference>
<proteinExistence type="predicted"/>
<dbReference type="InterPro" id="IPR000719">
    <property type="entry name" value="Prot_kinase_dom"/>
</dbReference>
<gene>
    <name evidence="2" type="ORF">AbraCBS73388_004377</name>
</gene>
<evidence type="ECO:0000313" key="3">
    <source>
        <dbReference type="Proteomes" id="UP001143548"/>
    </source>
</evidence>
<accession>A0A9W5YNA6</accession>
<dbReference type="EMBL" id="BROQ01000020">
    <property type="protein sequence ID" value="GKZ19568.1"/>
    <property type="molecule type" value="Genomic_DNA"/>
</dbReference>
<feature type="domain" description="Protein kinase" evidence="1">
    <location>
        <begin position="12"/>
        <end position="228"/>
    </location>
</feature>
<sequence>MSDQIDVRPSEVEFLETLQESKNSIVFKVAFRGKTCVMKVYHDRRRSEASSPDREVNLFVAESNAYHRLKSKGLCEQGVIPDFYGTIKNIEPALWSGLAKFLNDELPPNAILTEYIPKMQAIGLANYSEPRMAKFRQILDDIHKANVLHGDPMPRNMMVSLGGDQDRVLWVDFDSAQTFPEDGSHRRQKEWVEDEDELVDYFIEALVREDYKDGKLSRTYSYYYDYFR</sequence>
<dbReference type="InterPro" id="IPR052396">
    <property type="entry name" value="Meiotic_Drive_Suppr_Kinase"/>
</dbReference>
<dbReference type="GO" id="GO:0004672">
    <property type="term" value="F:protein kinase activity"/>
    <property type="evidence" value="ECO:0007669"/>
    <property type="project" value="InterPro"/>
</dbReference>